<dbReference type="SMART" id="SM00047">
    <property type="entry name" value="LYZ2"/>
    <property type="match status" value="1"/>
</dbReference>
<evidence type="ECO:0000256" key="1">
    <source>
        <dbReference type="SAM" id="MobiDB-lite"/>
    </source>
</evidence>
<dbReference type="Proteomes" id="UP000001551">
    <property type="component" value="Chromosome"/>
</dbReference>
<dbReference type="RefSeq" id="WP_013485321.1">
    <property type="nucleotide sequence ID" value="NC_014828.1"/>
</dbReference>
<accession>E6U6Z9</accession>
<evidence type="ECO:0000313" key="4">
    <source>
        <dbReference type="EMBL" id="ADU26966.1"/>
    </source>
</evidence>
<evidence type="ECO:0000259" key="3">
    <source>
        <dbReference type="SMART" id="SM00047"/>
    </source>
</evidence>
<dbReference type="AlphaFoldDB" id="E6U6Z9"/>
<dbReference type="STRING" id="663278.Ethha_1429"/>
<keyword evidence="2" id="KW-0732">Signal</keyword>
<dbReference type="EMBL" id="CP002400">
    <property type="protein sequence ID" value="ADU26966.1"/>
    <property type="molecule type" value="Genomic_DNA"/>
</dbReference>
<dbReference type="KEGG" id="eha:Ethha_1429"/>
<reference evidence="4 5" key="1">
    <citation type="submission" date="2010-12" db="EMBL/GenBank/DDBJ databases">
        <title>Complete sequence of Ethanoligenens harbinense YUAN-3.</title>
        <authorList>
            <person name="Lucas S."/>
            <person name="Copeland A."/>
            <person name="Lapidus A."/>
            <person name="Cheng J.-F."/>
            <person name="Bruce D."/>
            <person name="Goodwin L."/>
            <person name="Pitluck S."/>
            <person name="Chertkov O."/>
            <person name="Misra M."/>
            <person name="Detter J.C."/>
            <person name="Han C."/>
            <person name="Tapia R."/>
            <person name="Land M."/>
            <person name="Hauser L."/>
            <person name="Jeffries C."/>
            <person name="Kyrpides N."/>
            <person name="Ivanova N."/>
            <person name="Mikhailova N."/>
            <person name="Wang A."/>
            <person name="Mouttaki H."/>
            <person name="He Z."/>
            <person name="Zhou J."/>
            <person name="Hemme C.L."/>
            <person name="Woyke T."/>
        </authorList>
    </citation>
    <scope>NUCLEOTIDE SEQUENCE [LARGE SCALE GENOMIC DNA]</scope>
    <source>
        <strain evidence="5">DSM 18485 / JCM 12961 / CGMCC 1.5033 / YUAN-3</strain>
    </source>
</reference>
<organism evidence="4 5">
    <name type="scientific">Ethanoligenens harbinense (strain DSM 18485 / JCM 12961 / CGMCC 1.5033 / YUAN-3)</name>
    <dbReference type="NCBI Taxonomy" id="663278"/>
    <lineage>
        <taxon>Bacteria</taxon>
        <taxon>Bacillati</taxon>
        <taxon>Bacillota</taxon>
        <taxon>Clostridia</taxon>
        <taxon>Eubacteriales</taxon>
        <taxon>Oscillospiraceae</taxon>
        <taxon>Ethanoligenens</taxon>
    </lineage>
</organism>
<feature type="chain" id="PRO_5030168418" evidence="2">
    <location>
        <begin position="31"/>
        <end position="990"/>
    </location>
</feature>
<keyword evidence="4" id="KW-0326">Glycosidase</keyword>
<feature type="domain" description="Mannosyl-glycoprotein endo-beta-N-acetylglucosamidase-like" evidence="3">
    <location>
        <begin position="799"/>
        <end position="980"/>
    </location>
</feature>
<dbReference type="GO" id="GO:0004040">
    <property type="term" value="F:amidase activity"/>
    <property type="evidence" value="ECO:0007669"/>
    <property type="project" value="InterPro"/>
</dbReference>
<dbReference type="EC" id="3.2.1.96" evidence="4"/>
<dbReference type="Gene3D" id="1.10.530.10">
    <property type="match status" value="1"/>
</dbReference>
<dbReference type="InterPro" id="IPR013783">
    <property type="entry name" value="Ig-like_fold"/>
</dbReference>
<proteinExistence type="predicted"/>
<evidence type="ECO:0000256" key="2">
    <source>
        <dbReference type="SAM" id="SignalP"/>
    </source>
</evidence>
<dbReference type="Gene3D" id="2.60.40.10">
    <property type="entry name" value="Immunoglobulins"/>
    <property type="match status" value="1"/>
</dbReference>
<evidence type="ECO:0000313" key="5">
    <source>
        <dbReference type="Proteomes" id="UP000001551"/>
    </source>
</evidence>
<feature type="region of interest" description="Disordered" evidence="1">
    <location>
        <begin position="36"/>
        <end position="64"/>
    </location>
</feature>
<dbReference type="Pfam" id="PF01832">
    <property type="entry name" value="Glucosaminidase"/>
    <property type="match status" value="1"/>
</dbReference>
<keyword evidence="4" id="KW-0378">Hydrolase</keyword>
<gene>
    <name evidence="4" type="ordered locus">Ethha_1429</name>
</gene>
<sequence length="990" mass="101427">MKRRNANPFRRVVCAVTILCAFTVTYAVCAAEPPTSCSTTSAVTSTSGASSVGSTGSTASGSVSSSISSSGVSATASSPSLHQDTAVGTIPRLTIDTPTPDSANTAGGKLQISGWALGSGGVSKVTVSIDGTVAADNIPVDGARPDVNNAFPGYTDGATSGYATAVDISGLSFGEHKLTVSATLNSGSAGAQSTVTFVKQSPLLTLDWPVSGTNLQTGSVQVSGWALTYAGQPNVDIYLDNNHVATVTANGSRPDVGNAYPGYPSASASGFGYTLNIAAAGSHTVAVRITSDGQTETRSATINVSARPSLMTIDAPGANACVNSSQMQVSGWTLGDGGVQSVTISVDGAVVQTNIPVNGARPDVNNAFPGYTGGAASGYAAAVDISGLSFGSHKLTVSATLNNGSAGAQSTVTFVKQSPLLTLDWPASGASMQTGSVQVSGWALTYTGQPTVSIYLDNKKVGSVTANRPRADVGNAFPSYPSASASGFDYTLDITSAGSHTVSVQVTSDGQTETRSATVNVSAKPSLVTIDAPGANACANSSQMQVSGWALGDGGVQSVTFSIDGAVVQTNIPVNGARPDVNNAFPGYTGGATSGYAAAVDISSLSFGEHKLTVSTTLNNGSAGAQSTVTFIKPSPYLTLDAPANGANLTSNTVQVSGWALSYAGQPNVDIYLDGNKMATVTANNPRADVGNVFPTYTYAAYSGFSYVLQNVAGGTHQVKVQFTSDNGTTMSVSVTVTVPGLVTVVEKPFDTTLNLLAGYNGVTPSSIDPNLLFADAVSKYEFMSLYGMQGVTADDINEMLTNCGVLTGQGQAVVDAAARYNINPVYLAAHMRVETGNGTSTLAKGVQVTAGTYTDSYGRTVTVAASGTYYNLLGIHADDASPVTDGSEYAASQNWNTVAAAIAGGAQWISRNYINNSQLNTVSFSGYYDQPTLYEMKWDPEGTALHNARGSSEYATDEDWAFSIAKIMAQYSDIFTDKNVTFYLPQFNS</sequence>
<feature type="signal peptide" evidence="2">
    <location>
        <begin position="1"/>
        <end position="30"/>
    </location>
</feature>
<protein>
    <submittedName>
        <fullName evidence="4">Mannosyl-glycoprotein endo-beta-N-acetylglucosaminidase</fullName>
        <ecNumber evidence="4">3.2.1.96</ecNumber>
    </submittedName>
</protein>
<keyword evidence="5" id="KW-1185">Reference proteome</keyword>
<dbReference type="HOGENOM" id="CLU_338510_0_0_9"/>
<dbReference type="Pfam" id="PF17957">
    <property type="entry name" value="Big_7"/>
    <property type="match status" value="3"/>
</dbReference>
<dbReference type="GO" id="GO:0033925">
    <property type="term" value="F:mannosyl-glycoprotein endo-beta-N-acetylglucosaminidase activity"/>
    <property type="evidence" value="ECO:0007669"/>
    <property type="project" value="UniProtKB-EC"/>
</dbReference>
<dbReference type="eggNOG" id="COG4193">
    <property type="taxonomic scope" value="Bacteria"/>
</dbReference>
<name>E6U6Z9_ETHHY</name>
<dbReference type="InterPro" id="IPR002901">
    <property type="entry name" value="MGlyc_endo_b_GlcNAc-like_dom"/>
</dbReference>